<evidence type="ECO:0008006" key="4">
    <source>
        <dbReference type="Google" id="ProtNLM"/>
    </source>
</evidence>
<gene>
    <name evidence="2" type="ORF">GCM10023196_071100</name>
</gene>
<evidence type="ECO:0000313" key="2">
    <source>
        <dbReference type="EMBL" id="GAA4633470.1"/>
    </source>
</evidence>
<comment type="caution">
    <text evidence="2">The sequence shown here is derived from an EMBL/GenBank/DDBJ whole genome shotgun (WGS) entry which is preliminary data.</text>
</comment>
<protein>
    <recommendedName>
        <fullName evidence="4">Lipoprotein</fullName>
    </recommendedName>
</protein>
<dbReference type="EMBL" id="BAABHK010000012">
    <property type="protein sequence ID" value="GAA4633470.1"/>
    <property type="molecule type" value="Genomic_DNA"/>
</dbReference>
<feature type="region of interest" description="Disordered" evidence="1">
    <location>
        <begin position="32"/>
        <end position="59"/>
    </location>
</feature>
<proteinExistence type="predicted"/>
<feature type="compositionally biased region" description="Pro residues" evidence="1">
    <location>
        <begin position="36"/>
        <end position="45"/>
    </location>
</feature>
<reference evidence="3" key="1">
    <citation type="journal article" date="2019" name="Int. J. Syst. Evol. Microbiol.">
        <title>The Global Catalogue of Microorganisms (GCM) 10K type strain sequencing project: providing services to taxonomists for standard genome sequencing and annotation.</title>
        <authorList>
            <consortium name="The Broad Institute Genomics Platform"/>
            <consortium name="The Broad Institute Genome Sequencing Center for Infectious Disease"/>
            <person name="Wu L."/>
            <person name="Ma J."/>
        </authorList>
    </citation>
    <scope>NUCLEOTIDE SEQUENCE [LARGE SCALE GENOMIC DNA]</scope>
    <source>
        <strain evidence="3">JCM 17939</strain>
    </source>
</reference>
<evidence type="ECO:0000313" key="3">
    <source>
        <dbReference type="Proteomes" id="UP001501442"/>
    </source>
</evidence>
<dbReference type="RefSeq" id="WP_345436459.1">
    <property type="nucleotide sequence ID" value="NZ_BAABHK010000012.1"/>
</dbReference>
<accession>A0ABP8UNV0</accession>
<name>A0ABP8UNV0_9ACTN</name>
<dbReference type="Proteomes" id="UP001501442">
    <property type="component" value="Unassembled WGS sequence"/>
</dbReference>
<organism evidence="2 3">
    <name type="scientific">Actinoallomurus vinaceus</name>
    <dbReference type="NCBI Taxonomy" id="1080074"/>
    <lineage>
        <taxon>Bacteria</taxon>
        <taxon>Bacillati</taxon>
        <taxon>Actinomycetota</taxon>
        <taxon>Actinomycetes</taxon>
        <taxon>Streptosporangiales</taxon>
        <taxon>Thermomonosporaceae</taxon>
        <taxon>Actinoallomurus</taxon>
    </lineage>
</organism>
<sequence>MSAAYTARALWVTVVAAGACVSGLLLTGARTEGADPPVPDAPPASPSAESGTETEAPGSAYANRSRVFGLVEAGPTADAVLFAPARKVQPGGPETVHPADVGQYVQLRLASGAVIRASAPIANEGVTDWVRGVRLSPQQFHTLLLKLQGRLHPLLDRSHMFELWFDARGRVTRLQHYFSP</sequence>
<evidence type="ECO:0000256" key="1">
    <source>
        <dbReference type="SAM" id="MobiDB-lite"/>
    </source>
</evidence>
<keyword evidence="3" id="KW-1185">Reference proteome</keyword>